<reference evidence="2 3" key="1">
    <citation type="journal article" date="2016" name="Mol. Biol. Evol.">
        <title>Comparative Genomics of Early-Diverging Mushroom-Forming Fungi Provides Insights into the Origins of Lignocellulose Decay Capabilities.</title>
        <authorList>
            <person name="Nagy L.G."/>
            <person name="Riley R."/>
            <person name="Tritt A."/>
            <person name="Adam C."/>
            <person name="Daum C."/>
            <person name="Floudas D."/>
            <person name="Sun H."/>
            <person name="Yadav J.S."/>
            <person name="Pangilinan J."/>
            <person name="Larsson K.H."/>
            <person name="Matsuura K."/>
            <person name="Barry K."/>
            <person name="Labutti K."/>
            <person name="Kuo R."/>
            <person name="Ohm R.A."/>
            <person name="Bhattacharya S.S."/>
            <person name="Shirouzu T."/>
            <person name="Yoshinaga Y."/>
            <person name="Martin F.M."/>
            <person name="Grigoriev I.V."/>
            <person name="Hibbett D.S."/>
        </authorList>
    </citation>
    <scope>NUCLEOTIDE SEQUENCE [LARGE SCALE GENOMIC DNA]</scope>
    <source>
        <strain evidence="2 3">CBS 109695</strain>
    </source>
</reference>
<evidence type="ECO:0000313" key="3">
    <source>
        <dbReference type="Proteomes" id="UP000076532"/>
    </source>
</evidence>
<evidence type="ECO:0000313" key="2">
    <source>
        <dbReference type="EMBL" id="KZP18600.1"/>
    </source>
</evidence>
<dbReference type="Gene3D" id="1.20.120.1750">
    <property type="match status" value="1"/>
</dbReference>
<dbReference type="Proteomes" id="UP000076532">
    <property type="component" value="Unassembled WGS sequence"/>
</dbReference>
<keyword evidence="3" id="KW-1185">Reference proteome</keyword>
<dbReference type="SUPFAM" id="SSF57850">
    <property type="entry name" value="RING/U-box"/>
    <property type="match status" value="1"/>
</dbReference>
<dbReference type="EMBL" id="KV417571">
    <property type="protein sequence ID" value="KZP18600.1"/>
    <property type="molecule type" value="Genomic_DNA"/>
</dbReference>
<feature type="region of interest" description="Disordered" evidence="1">
    <location>
        <begin position="65"/>
        <end position="98"/>
    </location>
</feature>
<dbReference type="OrthoDB" id="10009520at2759"/>
<evidence type="ECO:0008006" key="4">
    <source>
        <dbReference type="Google" id="ProtNLM"/>
    </source>
</evidence>
<sequence length="249" mass="26063">MDNHDVKACPGCKACIERIAGCNHMACTRCQTHMCWECSHHPQSSSSSAAFTAAGATVGVMTAPSPPCALSSPSRSDTPDPLDWKGATGNAGLYDAEAGGGDESADAIVLDTPDSSTDARFCDLVNLSPHTISCTSQKSDSQDSRSALLDLLPLLAHAPNPPSHVRSVWPLRHASGCASSHRSWSNAAPRSMPPENPPSLVTSTISAPEGSRVGPRQRGQMARLEGDAQSYSSKLCPDRVLGDSILMVA</sequence>
<organism evidence="2 3">
    <name type="scientific">Athelia psychrophila</name>
    <dbReference type="NCBI Taxonomy" id="1759441"/>
    <lineage>
        <taxon>Eukaryota</taxon>
        <taxon>Fungi</taxon>
        <taxon>Dikarya</taxon>
        <taxon>Basidiomycota</taxon>
        <taxon>Agaricomycotina</taxon>
        <taxon>Agaricomycetes</taxon>
        <taxon>Agaricomycetidae</taxon>
        <taxon>Atheliales</taxon>
        <taxon>Atheliaceae</taxon>
        <taxon>Athelia</taxon>
    </lineage>
</organism>
<dbReference type="AlphaFoldDB" id="A0A166H8X5"/>
<gene>
    <name evidence="2" type="ORF">FIBSPDRAFT_1027453</name>
</gene>
<dbReference type="STRING" id="436010.A0A166H8X5"/>
<protein>
    <recommendedName>
        <fullName evidence="4">RING-type domain-containing protein</fullName>
    </recommendedName>
</protein>
<evidence type="ECO:0000256" key="1">
    <source>
        <dbReference type="SAM" id="MobiDB-lite"/>
    </source>
</evidence>
<proteinExistence type="predicted"/>
<feature type="region of interest" description="Disordered" evidence="1">
    <location>
        <begin position="180"/>
        <end position="229"/>
    </location>
</feature>
<accession>A0A166H8X5</accession>
<name>A0A166H8X5_9AGAM</name>